<dbReference type="AlphaFoldDB" id="A0A7C9INQ1"/>
<dbReference type="RefSeq" id="WP_160963359.1">
    <property type="nucleotide sequence ID" value="NZ_WVUD01000046.1"/>
</dbReference>
<evidence type="ECO:0000313" key="2">
    <source>
        <dbReference type="Proteomes" id="UP000482487"/>
    </source>
</evidence>
<dbReference type="EMBL" id="WVUD01000046">
    <property type="protein sequence ID" value="MYL84904.1"/>
    <property type="molecule type" value="Genomic_DNA"/>
</dbReference>
<evidence type="ECO:0000313" key="1">
    <source>
        <dbReference type="EMBL" id="MYL84904.1"/>
    </source>
</evidence>
<name>A0A7C9INQ1_9BACT</name>
<dbReference type="OrthoDB" id="5772421at2"/>
<gene>
    <name evidence="1" type="ORF">GTA51_17470</name>
</gene>
<accession>A0A7C9INQ1</accession>
<protein>
    <submittedName>
        <fullName evidence="1">Uncharacterized protein</fullName>
    </submittedName>
</protein>
<keyword evidence="2" id="KW-1185">Reference proteome</keyword>
<reference evidence="1 2" key="1">
    <citation type="submission" date="2020-01" db="EMBL/GenBank/DDBJ databases">
        <title>Genome sequence of Desulfovibrio aerotolerans DSM 16695(T).</title>
        <authorList>
            <person name="Karnachuk O."/>
            <person name="Avakyan M."/>
            <person name="Mardanov A."/>
            <person name="Kadnikov V."/>
            <person name="Ravin N."/>
        </authorList>
    </citation>
    <scope>NUCLEOTIDE SEQUENCE [LARGE SCALE GENOMIC DNA]</scope>
    <source>
        <strain evidence="1 2">DSM 16695</strain>
    </source>
</reference>
<proteinExistence type="predicted"/>
<comment type="caution">
    <text evidence="1">The sequence shown here is derived from an EMBL/GenBank/DDBJ whole genome shotgun (WGS) entry which is preliminary data.</text>
</comment>
<organism evidence="1 2">
    <name type="scientific">Solidesulfovibrio aerotolerans</name>
    <dbReference type="NCBI Taxonomy" id="295255"/>
    <lineage>
        <taxon>Bacteria</taxon>
        <taxon>Pseudomonadati</taxon>
        <taxon>Thermodesulfobacteriota</taxon>
        <taxon>Desulfovibrionia</taxon>
        <taxon>Desulfovibrionales</taxon>
        <taxon>Desulfovibrionaceae</taxon>
        <taxon>Solidesulfovibrio</taxon>
    </lineage>
</organism>
<sequence length="89" mass="9367">MQFCIHLPSDLAARFRAAVPARQRSAFVAEMLRQHLPCEDDPLYHIALAVEADTALNREMDDWDGVAGDGLDAGAGAGAGTGAGDDASR</sequence>
<dbReference type="Proteomes" id="UP000482487">
    <property type="component" value="Unassembled WGS sequence"/>
</dbReference>